<evidence type="ECO:0000256" key="2">
    <source>
        <dbReference type="ARBA" id="ARBA00023015"/>
    </source>
</evidence>
<feature type="region of interest" description="Disordered" evidence="6">
    <location>
        <begin position="283"/>
        <end position="304"/>
    </location>
</feature>
<evidence type="ECO:0000256" key="6">
    <source>
        <dbReference type="SAM" id="MobiDB-lite"/>
    </source>
</evidence>
<feature type="domain" description="BZIP" evidence="7">
    <location>
        <begin position="97"/>
        <end position="147"/>
    </location>
</feature>
<dbReference type="GO" id="GO:0003700">
    <property type="term" value="F:DNA-binding transcription factor activity"/>
    <property type="evidence" value="ECO:0007669"/>
    <property type="project" value="InterPro"/>
</dbReference>
<keyword evidence="4" id="KW-0804">Transcription</keyword>
<evidence type="ECO:0000256" key="3">
    <source>
        <dbReference type="ARBA" id="ARBA00023125"/>
    </source>
</evidence>
<dbReference type="GO" id="GO:0007623">
    <property type="term" value="P:circadian rhythm"/>
    <property type="evidence" value="ECO:0007669"/>
    <property type="project" value="TreeGrafter"/>
</dbReference>
<dbReference type="RefSeq" id="XP_020451654.1">
    <property type="nucleotide sequence ID" value="XM_020595998.1"/>
</dbReference>
<dbReference type="InterPro" id="IPR004827">
    <property type="entry name" value="bZIP"/>
</dbReference>
<dbReference type="KEGG" id="malb:109957822"/>
<evidence type="ECO:0000259" key="7">
    <source>
        <dbReference type="PROSITE" id="PS50217"/>
    </source>
</evidence>
<dbReference type="RefSeq" id="XP_020451655.1">
    <property type="nucleotide sequence ID" value="XM_020595999.1"/>
</dbReference>
<dbReference type="GO" id="GO:0005634">
    <property type="term" value="C:nucleus"/>
    <property type="evidence" value="ECO:0007669"/>
    <property type="project" value="TreeGrafter"/>
</dbReference>
<dbReference type="AlphaFoldDB" id="A0A3Q3IFU2"/>
<evidence type="ECO:0000256" key="5">
    <source>
        <dbReference type="ARBA" id="ARBA00023242"/>
    </source>
</evidence>
<dbReference type="PROSITE" id="PS50217">
    <property type="entry name" value="BZIP"/>
    <property type="match status" value="1"/>
</dbReference>
<name>A0A3Q3IFU2_MONAL</name>
<keyword evidence="5" id="KW-0539">Nucleus</keyword>
<dbReference type="GeneID" id="109957822"/>
<feature type="compositionally biased region" description="Low complexity" evidence="6">
    <location>
        <begin position="73"/>
        <end position="82"/>
    </location>
</feature>
<dbReference type="CDD" id="cd14694">
    <property type="entry name" value="bZIP_NFIL3"/>
    <property type="match status" value="1"/>
</dbReference>
<organism evidence="8 9">
    <name type="scientific">Monopterus albus</name>
    <name type="common">Swamp eel</name>
    <dbReference type="NCBI Taxonomy" id="43700"/>
    <lineage>
        <taxon>Eukaryota</taxon>
        <taxon>Metazoa</taxon>
        <taxon>Chordata</taxon>
        <taxon>Craniata</taxon>
        <taxon>Vertebrata</taxon>
        <taxon>Euteleostomi</taxon>
        <taxon>Actinopterygii</taxon>
        <taxon>Neopterygii</taxon>
        <taxon>Teleostei</taxon>
        <taxon>Neoteleostei</taxon>
        <taxon>Acanthomorphata</taxon>
        <taxon>Anabantaria</taxon>
        <taxon>Synbranchiformes</taxon>
        <taxon>Synbranchidae</taxon>
        <taxon>Monopterus</taxon>
    </lineage>
</organism>
<dbReference type="RefSeq" id="XP_020451656.1">
    <property type="nucleotide sequence ID" value="XM_020596000.1"/>
</dbReference>
<accession>A0A3Q3IFU2</accession>
<evidence type="ECO:0000313" key="8">
    <source>
        <dbReference type="Ensembl" id="ENSMALP00000003187.1"/>
    </source>
</evidence>
<keyword evidence="2" id="KW-0805">Transcription regulation</keyword>
<dbReference type="PANTHER" id="PTHR15284">
    <property type="entry name" value="NUCLEAR FACTOR INTERLEUKIN-3-REGULATED PROTEIN"/>
    <property type="match status" value="1"/>
</dbReference>
<proteinExistence type="inferred from homology"/>
<keyword evidence="9" id="KW-1185">Reference proteome</keyword>
<dbReference type="InterPro" id="IPR047106">
    <property type="entry name" value="NFIL3-like_bZIP"/>
</dbReference>
<dbReference type="PANTHER" id="PTHR15284:SF6">
    <property type="entry name" value="HYPOTHETICAL LOC799271-RELATED"/>
    <property type="match status" value="1"/>
</dbReference>
<dbReference type="InterPro" id="IPR046347">
    <property type="entry name" value="bZIP_sf"/>
</dbReference>
<dbReference type="OrthoDB" id="6151507at2759"/>
<reference evidence="8" key="1">
    <citation type="submission" date="2025-08" db="UniProtKB">
        <authorList>
            <consortium name="Ensembl"/>
        </authorList>
    </citation>
    <scope>IDENTIFICATION</scope>
</reference>
<dbReference type="InterPro" id="IPR047229">
    <property type="entry name" value="NFIL3-like"/>
</dbReference>
<comment type="similarity">
    <text evidence="1">Belongs to the bZIP family. NFIL3 subfamily.</text>
</comment>
<dbReference type="STRING" id="43700.ENSMALP00000003187"/>
<dbReference type="Pfam" id="PF07716">
    <property type="entry name" value="bZIP_2"/>
    <property type="match status" value="1"/>
</dbReference>
<dbReference type="Proteomes" id="UP000261600">
    <property type="component" value="Unplaced"/>
</dbReference>
<dbReference type="Ensembl" id="ENSMALT00000003271.1">
    <property type="protein sequence ID" value="ENSMALP00000003187.1"/>
    <property type="gene ID" value="ENSMALG00000002353.1"/>
</dbReference>
<dbReference type="SMART" id="SM00338">
    <property type="entry name" value="BRLZ"/>
    <property type="match status" value="1"/>
</dbReference>
<feature type="region of interest" description="Disordered" evidence="6">
    <location>
        <begin position="343"/>
        <end position="363"/>
    </location>
</feature>
<dbReference type="Gene3D" id="1.20.5.170">
    <property type="match status" value="1"/>
</dbReference>
<feature type="region of interest" description="Disordered" evidence="6">
    <location>
        <begin position="70"/>
        <end position="91"/>
    </location>
</feature>
<evidence type="ECO:0000256" key="4">
    <source>
        <dbReference type="ARBA" id="ARBA00023163"/>
    </source>
</evidence>
<reference evidence="8" key="2">
    <citation type="submission" date="2025-09" db="UniProtKB">
        <authorList>
            <consortium name="Ensembl"/>
        </authorList>
    </citation>
    <scope>IDENTIFICATION</scope>
</reference>
<dbReference type="GO" id="GO:0003677">
    <property type="term" value="F:DNA binding"/>
    <property type="evidence" value="ECO:0007669"/>
    <property type="project" value="UniProtKB-KW"/>
</dbReference>
<keyword evidence="3" id="KW-0238">DNA-binding</keyword>
<dbReference type="SUPFAM" id="SSF57959">
    <property type="entry name" value="Leucine zipper domain"/>
    <property type="match status" value="1"/>
</dbReference>
<evidence type="ECO:0000256" key="1">
    <source>
        <dbReference type="ARBA" id="ARBA00006079"/>
    </source>
</evidence>
<dbReference type="FunFam" id="1.20.5.170:FF:000025">
    <property type="entry name" value="nuclear factor interleukin-3-regulated protein-like"/>
    <property type="match status" value="1"/>
</dbReference>
<protein>
    <recommendedName>
        <fullName evidence="7">BZIP domain-containing protein</fullName>
    </recommendedName>
</protein>
<dbReference type="PROSITE" id="PS00036">
    <property type="entry name" value="BZIP_BASIC"/>
    <property type="match status" value="1"/>
</dbReference>
<sequence>MTHTVDALIPDLSVHSPLGVEGEKPRSLGRAETFTDDAVSILTSTSQLAGALLGHTFALKYKKSLPSAEAKTCSSCSENDSNNSRRKREFIPDEKKDEGYWDKRRKNNEAAKRSREKRRANDMVLERRILGLLEENARLRAELLALKFHFGLVKDPSDMSIMPLSISLCAHPPPNATHYYQPHTDGALYPSTPHTQQGSIYGLRGARLLSSHSVSDESSISTSCSSHEGSPVFFDDTLSEYGGPSPKELAEEQQNYNSHIYPLEANEGSCVNRRDSSKGLRSLPHKLRFKGPGGSNTGGEMLSSSDTRHNGLPVATVGPNIQVRNHLQVGSDSQTESQVPWSREEACGGPRQQHQSLPFGCYNSPSLQTSRDMKYTTDDISLRAQVSCLSREVAQLKRLFSQQLLSRIV</sequence>
<evidence type="ECO:0000313" key="9">
    <source>
        <dbReference type="Proteomes" id="UP000261600"/>
    </source>
</evidence>